<dbReference type="PRINTS" id="PR00259">
    <property type="entry name" value="TMFOUR"/>
</dbReference>
<evidence type="ECO:0008006" key="9">
    <source>
        <dbReference type="Google" id="ProtNLM"/>
    </source>
</evidence>
<comment type="subcellular location">
    <subcellularLocation>
        <location evidence="1">Membrane</location>
        <topology evidence="1">Multi-pass membrane protein</topology>
    </subcellularLocation>
</comment>
<keyword evidence="8" id="KW-1185">Reference proteome</keyword>
<dbReference type="InterPro" id="IPR018499">
    <property type="entry name" value="Tetraspanin/Peripherin"/>
</dbReference>
<dbReference type="GO" id="GO:0005886">
    <property type="term" value="C:plasma membrane"/>
    <property type="evidence" value="ECO:0007669"/>
    <property type="project" value="TreeGrafter"/>
</dbReference>
<evidence type="ECO:0000256" key="3">
    <source>
        <dbReference type="ARBA" id="ARBA00022692"/>
    </source>
</evidence>
<name>A0A1A9V4K2_GLOAU</name>
<evidence type="ECO:0000256" key="4">
    <source>
        <dbReference type="ARBA" id="ARBA00022989"/>
    </source>
</evidence>
<evidence type="ECO:0000256" key="5">
    <source>
        <dbReference type="ARBA" id="ARBA00023136"/>
    </source>
</evidence>
<dbReference type="InterPro" id="IPR018503">
    <property type="entry name" value="Tetraspanin_CS"/>
</dbReference>
<keyword evidence="5 6" id="KW-0472">Membrane</keyword>
<accession>A0A1A9V4K2</accession>
<dbReference type="Pfam" id="PF00335">
    <property type="entry name" value="Tetraspanin"/>
    <property type="match status" value="1"/>
</dbReference>
<feature type="transmembrane region" description="Helical" evidence="6">
    <location>
        <begin position="66"/>
        <end position="86"/>
    </location>
</feature>
<proteinExistence type="inferred from homology"/>
<dbReference type="Proteomes" id="UP000078200">
    <property type="component" value="Unassembled WGS sequence"/>
</dbReference>
<evidence type="ECO:0000313" key="8">
    <source>
        <dbReference type="Proteomes" id="UP000078200"/>
    </source>
</evidence>
<evidence type="ECO:0000256" key="1">
    <source>
        <dbReference type="ARBA" id="ARBA00004141"/>
    </source>
</evidence>
<dbReference type="STRING" id="7395.A0A1A9V4K2"/>
<dbReference type="VEuPathDB" id="VectorBase:GAUT025701"/>
<feature type="transmembrane region" description="Helical" evidence="6">
    <location>
        <begin position="12"/>
        <end position="37"/>
    </location>
</feature>
<keyword evidence="3 6" id="KW-0812">Transmembrane</keyword>
<evidence type="ECO:0000256" key="6">
    <source>
        <dbReference type="SAM" id="Phobius"/>
    </source>
</evidence>
<keyword evidence="4 6" id="KW-1133">Transmembrane helix</keyword>
<organism evidence="7 8">
    <name type="scientific">Glossina austeni</name>
    <name type="common">Savannah tsetse fly</name>
    <dbReference type="NCBI Taxonomy" id="7395"/>
    <lineage>
        <taxon>Eukaryota</taxon>
        <taxon>Metazoa</taxon>
        <taxon>Ecdysozoa</taxon>
        <taxon>Arthropoda</taxon>
        <taxon>Hexapoda</taxon>
        <taxon>Insecta</taxon>
        <taxon>Pterygota</taxon>
        <taxon>Neoptera</taxon>
        <taxon>Endopterygota</taxon>
        <taxon>Diptera</taxon>
        <taxon>Brachycera</taxon>
        <taxon>Muscomorpha</taxon>
        <taxon>Hippoboscoidea</taxon>
        <taxon>Glossinidae</taxon>
        <taxon>Glossina</taxon>
    </lineage>
</organism>
<reference evidence="7" key="1">
    <citation type="submission" date="2020-05" db="UniProtKB">
        <authorList>
            <consortium name="EnsemblMetazoa"/>
        </authorList>
    </citation>
    <scope>IDENTIFICATION</scope>
    <source>
        <strain evidence="7">TTRI</strain>
    </source>
</reference>
<evidence type="ECO:0000256" key="2">
    <source>
        <dbReference type="ARBA" id="ARBA00006840"/>
    </source>
</evidence>
<dbReference type="EnsemblMetazoa" id="GAUT025701-RA">
    <property type="protein sequence ID" value="GAUT025701-PA"/>
    <property type="gene ID" value="GAUT025701"/>
</dbReference>
<sequence>MGYDCGVWIGKYVLCIFNFLFFVLGTIVLGIGIWLAVDKASLIALLKMVENEHINQFTQPQVIEQLAYVLIAIGGVMFLMSFMGYCGAIRESKCLLTTYLRPFIAVVGRITPVQDIMIHVIPYGIYFVRLPVAGRFPILGIAHSFSGLRFRYYIKRHFWYSLSICLLYFDTPNTALCWLKVFSKPVNAGLTYDIP</sequence>
<dbReference type="AlphaFoldDB" id="A0A1A9V4K2"/>
<evidence type="ECO:0000313" key="7">
    <source>
        <dbReference type="EnsemblMetazoa" id="GAUT025701-PA"/>
    </source>
</evidence>
<dbReference type="PANTHER" id="PTHR19282">
    <property type="entry name" value="TETRASPANIN"/>
    <property type="match status" value="1"/>
</dbReference>
<protein>
    <recommendedName>
        <fullName evidence="9">Tetraspanin</fullName>
    </recommendedName>
</protein>
<comment type="similarity">
    <text evidence="2">Belongs to the tetraspanin (TM4SF) family.</text>
</comment>
<dbReference type="PROSITE" id="PS00421">
    <property type="entry name" value="TM4_1"/>
    <property type="match status" value="1"/>
</dbReference>
<dbReference type="PANTHER" id="PTHR19282:SF552">
    <property type="entry name" value="TETRASPANIN"/>
    <property type="match status" value="1"/>
</dbReference>